<protein>
    <submittedName>
        <fullName evidence="1">Uncharacterized protein</fullName>
    </submittedName>
</protein>
<reference evidence="1" key="1">
    <citation type="submission" date="2023-10" db="EMBL/GenBank/DDBJ databases">
        <authorList>
            <person name="Chen Y."/>
            <person name="Shah S."/>
            <person name="Dougan E. K."/>
            <person name="Thang M."/>
            <person name="Chan C."/>
        </authorList>
    </citation>
    <scope>NUCLEOTIDE SEQUENCE [LARGE SCALE GENOMIC DNA]</scope>
</reference>
<dbReference type="Proteomes" id="UP001189429">
    <property type="component" value="Unassembled WGS sequence"/>
</dbReference>
<name>A0ABN9TPS9_9DINO</name>
<keyword evidence="2" id="KW-1185">Reference proteome</keyword>
<comment type="caution">
    <text evidence="1">The sequence shown here is derived from an EMBL/GenBank/DDBJ whole genome shotgun (WGS) entry which is preliminary data.</text>
</comment>
<gene>
    <name evidence="1" type="ORF">PCOR1329_LOCUS41117</name>
</gene>
<proteinExistence type="predicted"/>
<sequence length="369" mass="41945">MVSTAQLIGKRRLHWSIGKIAQFYKIRKFSVSVALRSTEPPASRREQLPAARLREFGKFVQLRLLVAVYQAGLERQQVEKRLWASRADPFLGFILAPGHHCEHVVRHLDACSRALLVGLDRLLRQGWCAMLCLIICARVLLISSAAVPAFIDAYVADPVGSVTRRARFVRMAPGAPSYKPYGKHVLNEKLKRKQRAGFRAVAKLLRERRVLPPSVREMRSTLGLADGDRCSFAIMQVAMDAAMRNKSWQANSAHFQRVGGGCQCEEFWGRSLDHRDLCDIAAWIRNQTWLHYWCDVLSFTQRGWWFLVEHSLCAFRKYKRARGSRALIASRTALNTALLHYHDATNEKHYRDAVAARSRLLEARGAGQG</sequence>
<organism evidence="1 2">
    <name type="scientific">Prorocentrum cordatum</name>
    <dbReference type="NCBI Taxonomy" id="2364126"/>
    <lineage>
        <taxon>Eukaryota</taxon>
        <taxon>Sar</taxon>
        <taxon>Alveolata</taxon>
        <taxon>Dinophyceae</taxon>
        <taxon>Prorocentrales</taxon>
        <taxon>Prorocentraceae</taxon>
        <taxon>Prorocentrum</taxon>
    </lineage>
</organism>
<evidence type="ECO:0000313" key="2">
    <source>
        <dbReference type="Proteomes" id="UP001189429"/>
    </source>
</evidence>
<evidence type="ECO:0000313" key="1">
    <source>
        <dbReference type="EMBL" id="CAK0848091.1"/>
    </source>
</evidence>
<accession>A0ABN9TPS9</accession>
<dbReference type="EMBL" id="CAUYUJ010014949">
    <property type="protein sequence ID" value="CAK0848091.1"/>
    <property type="molecule type" value="Genomic_DNA"/>
</dbReference>